<dbReference type="GO" id="GO:0050043">
    <property type="term" value="F:lactate racemase activity"/>
    <property type="evidence" value="ECO:0007669"/>
    <property type="project" value="InterPro"/>
</dbReference>
<evidence type="ECO:0000313" key="3">
    <source>
        <dbReference type="EMBL" id="VFU13981.1"/>
    </source>
</evidence>
<dbReference type="Gene3D" id="3.40.50.11440">
    <property type="match status" value="1"/>
</dbReference>
<dbReference type="PANTHER" id="PTHR33171:SF17">
    <property type="entry name" value="LARA-LIKE N-TERMINAL DOMAIN-CONTAINING PROTEIN"/>
    <property type="match status" value="1"/>
</dbReference>
<dbReference type="InterPro" id="IPR018657">
    <property type="entry name" value="LarA-like_N"/>
</dbReference>
<dbReference type="InterPro" id="IPR048520">
    <property type="entry name" value="LarA_C"/>
</dbReference>
<dbReference type="InterPro" id="IPR048068">
    <property type="entry name" value="LarA-like"/>
</dbReference>
<name>A0A485M0G0_9ZZZZ</name>
<reference evidence="3" key="1">
    <citation type="submission" date="2019-03" db="EMBL/GenBank/DDBJ databases">
        <authorList>
            <person name="Hao L."/>
        </authorList>
    </citation>
    <scope>NUCLEOTIDE SEQUENCE</scope>
</reference>
<feature type="domain" description="Lactate racemase C-terminal" evidence="2">
    <location>
        <begin position="284"/>
        <end position="412"/>
    </location>
</feature>
<accession>A0A485M0G0</accession>
<organism evidence="3">
    <name type="scientific">anaerobic digester metagenome</name>
    <dbReference type="NCBI Taxonomy" id="1263854"/>
    <lineage>
        <taxon>unclassified sequences</taxon>
        <taxon>metagenomes</taxon>
        <taxon>ecological metagenomes</taxon>
    </lineage>
</organism>
<dbReference type="Gene3D" id="3.90.226.30">
    <property type="match status" value="1"/>
</dbReference>
<dbReference type="Pfam" id="PF21113">
    <property type="entry name" value="LarA_C"/>
    <property type="match status" value="1"/>
</dbReference>
<dbReference type="EMBL" id="CAADRM010000085">
    <property type="protein sequence ID" value="VFU13981.1"/>
    <property type="molecule type" value="Genomic_DNA"/>
</dbReference>
<dbReference type="AlphaFoldDB" id="A0A485M0G0"/>
<protein>
    <submittedName>
        <fullName evidence="3">Uncharacterized protein</fullName>
    </submittedName>
</protein>
<evidence type="ECO:0000259" key="1">
    <source>
        <dbReference type="Pfam" id="PF09861"/>
    </source>
</evidence>
<evidence type="ECO:0000259" key="2">
    <source>
        <dbReference type="Pfam" id="PF21113"/>
    </source>
</evidence>
<feature type="domain" description="LarA-like N-terminal" evidence="1">
    <location>
        <begin position="20"/>
        <end position="214"/>
    </location>
</feature>
<dbReference type="Pfam" id="PF09861">
    <property type="entry name" value="Lar_N"/>
    <property type="match status" value="1"/>
</dbReference>
<dbReference type="InterPro" id="IPR047926">
    <property type="entry name" value="Ni_dep_LarA"/>
</dbReference>
<sequence length="434" mass="47118">MVYTAERRGSEIVCRDRMEGVEFSVPAANFLGIMAIQEPPVIQWEEALEKAFREPVGCAPLRELARGAGKVAVIVSDSTRGVPTSRVLPTVLGELAAAGIGHDRIVVVIATGAHRGATKDEIREIVGEELFGSITVINHDAFQDEGYVFVGTTSYGTPIEVNSTVHGCDFRISIGKVEPHEFAGFSGGRKSILPGVSSEKTIKINHRPEMMLAQGSRFGVLDGNPISEDMVEAAQMVGLHFTVNLVLNAAGEPVGIFTGDMIGCHRKAVDFMRTFCEVEVPNRPDIIVTTPGRPLNINLYQAVKPLFVLEDLLSPGGVMILYGACPDGVGAPDLLLPYEGASGPNQVMERLKENYEIQMDQALYLCRILKKGIHIIVHSPNVEPELIQKMLMIPADSLSHALDTAYSLTKANGKGYSQVMYFPQAQRALPRVVK</sequence>
<gene>
    <name evidence="3" type="ORF">SCFA_230016</name>
</gene>
<dbReference type="PANTHER" id="PTHR33171">
    <property type="entry name" value="LAR_N DOMAIN-CONTAINING PROTEIN"/>
    <property type="match status" value="1"/>
</dbReference>
<proteinExistence type="predicted"/>
<dbReference type="NCBIfam" id="NF033504">
    <property type="entry name" value="Ni_dep_LarA"/>
    <property type="match status" value="1"/>
</dbReference>
<dbReference type="InterPro" id="IPR043166">
    <property type="entry name" value="LarA-like_C"/>
</dbReference>